<sequence>MRRRDGPRSEVLLALCGAGFLLLNFPLLLVWDQPLTVLGLPLLPVALFVIWIGLIAALAWVSAPRTGRGGKEPRDAGEREG</sequence>
<evidence type="ECO:0000256" key="1">
    <source>
        <dbReference type="SAM" id="Phobius"/>
    </source>
</evidence>
<reference evidence="3 7" key="3">
    <citation type="submission" date="2020-07" db="EMBL/GenBank/DDBJ databases">
        <title>The complete genome of Paracoccus pantotrophus ACCC 10489.</title>
        <authorList>
            <person name="Si Y."/>
        </authorList>
    </citation>
    <scope>NUCLEOTIDE SEQUENCE [LARGE SCALE GENOMIC DNA]</scope>
    <source>
        <strain evidence="3 7">ACCC10489</strain>
        <plasmid evidence="3 7">unnamed1</plasmid>
    </source>
</reference>
<keyword evidence="5" id="KW-1185">Reference proteome</keyword>
<proteinExistence type="predicted"/>
<dbReference type="Proteomes" id="UP000509322">
    <property type="component" value="Plasmid unnamed1"/>
</dbReference>
<protein>
    <submittedName>
        <fullName evidence="3">Uncharacterized protein</fullName>
    </submittedName>
</protein>
<reference evidence="2 6" key="2">
    <citation type="submission" date="2019-01" db="EMBL/GenBank/DDBJ databases">
        <title>Complete Genome Sequence and Annotation of the Paracoccus pantotrophus type strain DSM 2944.</title>
        <authorList>
            <person name="Bockwoldt J.A."/>
            <person name="Zimmermann M."/>
            <person name="Tiso T."/>
            <person name="Blank L.M."/>
        </authorList>
    </citation>
    <scope>NUCLEOTIDE SEQUENCE [LARGE SCALE GENOMIC DNA]</scope>
    <source>
        <strain evidence="2 6">DSM 2944</strain>
        <plasmid evidence="6">ppan2</plasmid>
        <plasmid evidence="2">pPAN2</plasmid>
    </source>
</reference>
<evidence type="ECO:0000313" key="7">
    <source>
        <dbReference type="Proteomes" id="UP000509322"/>
    </source>
</evidence>
<name>A0A1I5HNY3_PARPN</name>
<dbReference type="GeneID" id="51370913"/>
<evidence type="ECO:0000313" key="5">
    <source>
        <dbReference type="Proteomes" id="UP000273626"/>
    </source>
</evidence>
<dbReference type="AlphaFoldDB" id="A0A1I5HNY3"/>
<evidence type="ECO:0000313" key="4">
    <source>
        <dbReference type="EMBL" id="RKS42872.1"/>
    </source>
</evidence>
<geneLocation type="plasmid" evidence="2">
    <name>pPAN2</name>
</geneLocation>
<reference evidence="4 5" key="1">
    <citation type="submission" date="2018-10" db="EMBL/GenBank/DDBJ databases">
        <title>Genomic Encyclopedia of Archaeal and Bacterial Type Strains, Phase II (KMG-II): from individual species to whole genera.</title>
        <authorList>
            <person name="Goeker M."/>
        </authorList>
    </citation>
    <scope>NUCLEOTIDE SEQUENCE [LARGE SCALE GENOMIC DNA]</scope>
    <source>
        <strain evidence="5">ATCC 35512 / DSM 2944 / CIP 106514 / LMD 82.5 / NBRC 102493 / NCCB 82005 / GB17</strain>
        <strain evidence="4">DSM 2944</strain>
    </source>
</reference>
<geneLocation type="plasmid" evidence="3 7">
    <name>unnamed1</name>
</geneLocation>
<evidence type="ECO:0000313" key="2">
    <source>
        <dbReference type="EMBL" id="QFG36534.1"/>
    </source>
</evidence>
<evidence type="ECO:0000313" key="3">
    <source>
        <dbReference type="EMBL" id="QLH16803.1"/>
    </source>
</evidence>
<dbReference type="EMBL" id="CP058691">
    <property type="protein sequence ID" value="QLH16803.1"/>
    <property type="molecule type" value="Genomic_DNA"/>
</dbReference>
<keyword evidence="1" id="KW-1133">Transmembrane helix</keyword>
<accession>A0A1I5HNY3</accession>
<keyword evidence="3" id="KW-0614">Plasmid</keyword>
<dbReference type="OrthoDB" id="7779159at2"/>
<organism evidence="3 7">
    <name type="scientific">Paracoccus pantotrophus</name>
    <name type="common">Thiosphaera pantotropha</name>
    <dbReference type="NCBI Taxonomy" id="82367"/>
    <lineage>
        <taxon>Bacteria</taxon>
        <taxon>Pseudomonadati</taxon>
        <taxon>Pseudomonadota</taxon>
        <taxon>Alphaproteobacteria</taxon>
        <taxon>Rhodobacterales</taxon>
        <taxon>Paracoccaceae</taxon>
        <taxon>Paracoccus</taxon>
    </lineage>
</organism>
<evidence type="ECO:0000313" key="6">
    <source>
        <dbReference type="Proteomes" id="UP000326453"/>
    </source>
</evidence>
<dbReference type="RefSeq" id="WP_024843827.1">
    <property type="nucleotide sequence ID" value="NZ_CP038205.1"/>
</dbReference>
<feature type="transmembrane region" description="Helical" evidence="1">
    <location>
        <begin position="12"/>
        <end position="31"/>
    </location>
</feature>
<dbReference type="EMBL" id="RBLI01000003">
    <property type="protein sequence ID" value="RKS42872.1"/>
    <property type="molecule type" value="Genomic_DNA"/>
</dbReference>
<feature type="transmembrane region" description="Helical" evidence="1">
    <location>
        <begin position="37"/>
        <end position="61"/>
    </location>
</feature>
<dbReference type="EMBL" id="CP044425">
    <property type="protein sequence ID" value="QFG36534.1"/>
    <property type="molecule type" value="Genomic_DNA"/>
</dbReference>
<dbReference type="KEGG" id="ppan:ESD82_10070"/>
<dbReference type="Proteomes" id="UP000273626">
    <property type="component" value="Unassembled WGS sequence"/>
</dbReference>
<keyword evidence="1" id="KW-0812">Transmembrane</keyword>
<geneLocation type="plasmid" evidence="6">
    <name>ppan2</name>
</geneLocation>
<gene>
    <name evidence="4" type="ORF">BDE18_3798</name>
    <name evidence="2" type="ORF">ESD82_10070</name>
    <name evidence="3" type="ORF">HYQ43_21545</name>
</gene>
<dbReference type="Proteomes" id="UP000326453">
    <property type="component" value="Plasmid pPAN2"/>
</dbReference>
<keyword evidence="1" id="KW-0472">Membrane</keyword>